<sequence>MRLRLHNDRPKLDVVCAAWTCLISISCLSRLPSPCQSSPSPSSIWPVIAHVKKPTLALPPGFRFTGHRLRREDTHSLFCLPLVDAYRAPCILHGVGRLYPLCSSF</sequence>
<organism evidence="1 2">
    <name type="scientific">Aulographum hederae CBS 113979</name>
    <dbReference type="NCBI Taxonomy" id="1176131"/>
    <lineage>
        <taxon>Eukaryota</taxon>
        <taxon>Fungi</taxon>
        <taxon>Dikarya</taxon>
        <taxon>Ascomycota</taxon>
        <taxon>Pezizomycotina</taxon>
        <taxon>Dothideomycetes</taxon>
        <taxon>Pleosporomycetidae</taxon>
        <taxon>Aulographales</taxon>
        <taxon>Aulographaceae</taxon>
    </lineage>
</organism>
<keyword evidence="2" id="KW-1185">Reference proteome</keyword>
<evidence type="ECO:0000313" key="2">
    <source>
        <dbReference type="Proteomes" id="UP000800041"/>
    </source>
</evidence>
<name>A0A6G1GT17_9PEZI</name>
<protein>
    <submittedName>
        <fullName evidence="1">Uncharacterized protein</fullName>
    </submittedName>
</protein>
<evidence type="ECO:0000313" key="1">
    <source>
        <dbReference type="EMBL" id="KAF1983952.1"/>
    </source>
</evidence>
<proteinExistence type="predicted"/>
<dbReference type="Proteomes" id="UP000800041">
    <property type="component" value="Unassembled WGS sequence"/>
</dbReference>
<dbReference type="EMBL" id="ML977171">
    <property type="protein sequence ID" value="KAF1983952.1"/>
    <property type="molecule type" value="Genomic_DNA"/>
</dbReference>
<reference evidence="1" key="1">
    <citation type="journal article" date="2020" name="Stud. Mycol.">
        <title>101 Dothideomycetes genomes: a test case for predicting lifestyles and emergence of pathogens.</title>
        <authorList>
            <person name="Haridas S."/>
            <person name="Albert R."/>
            <person name="Binder M."/>
            <person name="Bloem J."/>
            <person name="Labutti K."/>
            <person name="Salamov A."/>
            <person name="Andreopoulos B."/>
            <person name="Baker S."/>
            <person name="Barry K."/>
            <person name="Bills G."/>
            <person name="Bluhm B."/>
            <person name="Cannon C."/>
            <person name="Castanera R."/>
            <person name="Culley D."/>
            <person name="Daum C."/>
            <person name="Ezra D."/>
            <person name="Gonzalez J."/>
            <person name="Henrissat B."/>
            <person name="Kuo A."/>
            <person name="Liang C."/>
            <person name="Lipzen A."/>
            <person name="Lutzoni F."/>
            <person name="Magnuson J."/>
            <person name="Mondo S."/>
            <person name="Nolan M."/>
            <person name="Ohm R."/>
            <person name="Pangilinan J."/>
            <person name="Park H.-J."/>
            <person name="Ramirez L."/>
            <person name="Alfaro M."/>
            <person name="Sun H."/>
            <person name="Tritt A."/>
            <person name="Yoshinaga Y."/>
            <person name="Zwiers L.-H."/>
            <person name="Turgeon B."/>
            <person name="Goodwin S."/>
            <person name="Spatafora J."/>
            <person name="Crous P."/>
            <person name="Grigoriev I."/>
        </authorList>
    </citation>
    <scope>NUCLEOTIDE SEQUENCE</scope>
    <source>
        <strain evidence="1">CBS 113979</strain>
    </source>
</reference>
<gene>
    <name evidence="1" type="ORF">K402DRAFT_152595</name>
</gene>
<dbReference type="PROSITE" id="PS51257">
    <property type="entry name" value="PROKAR_LIPOPROTEIN"/>
    <property type="match status" value="1"/>
</dbReference>
<dbReference type="AlphaFoldDB" id="A0A6G1GT17"/>
<accession>A0A6G1GT17</accession>